<dbReference type="PATRIC" id="fig|1303518.3.peg.933"/>
<dbReference type="InterPro" id="IPR007541">
    <property type="entry name" value="Uncharacterised_BSP"/>
</dbReference>
<evidence type="ECO:0000313" key="2">
    <source>
        <dbReference type="EMBL" id="CCW34743.1"/>
    </source>
</evidence>
<dbReference type="AlphaFoldDB" id="S0ETD4"/>
<feature type="signal peptide" evidence="1">
    <location>
        <begin position="1"/>
        <end position="22"/>
    </location>
</feature>
<dbReference type="STRING" id="454171.CP488_00235"/>
<dbReference type="Proteomes" id="UP000014227">
    <property type="component" value="Chromosome I"/>
</dbReference>
<evidence type="ECO:0000256" key="1">
    <source>
        <dbReference type="SAM" id="SignalP"/>
    </source>
</evidence>
<dbReference type="PANTHER" id="PTHR33321">
    <property type="match status" value="1"/>
</dbReference>
<dbReference type="HOGENOM" id="CLU_093072_0_0_0"/>
<name>S0ETD4_CHTCT</name>
<dbReference type="eggNOG" id="ENOG5031Q3F">
    <property type="taxonomic scope" value="Bacteria"/>
</dbReference>
<organism evidence="2 3">
    <name type="scientific">Chthonomonas calidirosea (strain DSM 23976 / ICMP 18418 / T49)</name>
    <dbReference type="NCBI Taxonomy" id="1303518"/>
    <lineage>
        <taxon>Bacteria</taxon>
        <taxon>Bacillati</taxon>
        <taxon>Armatimonadota</taxon>
        <taxon>Chthonomonadia</taxon>
        <taxon>Chthonomonadales</taxon>
        <taxon>Chthonomonadaceae</taxon>
        <taxon>Chthonomonas</taxon>
    </lineage>
</organism>
<dbReference type="PANTHER" id="PTHR33321:SF12">
    <property type="entry name" value="PLANT BASIC SECRETORY PROTEIN (BSP) FAMILY PROTEIN"/>
    <property type="match status" value="1"/>
</dbReference>
<reference evidence="3" key="1">
    <citation type="submission" date="2013-03" db="EMBL/GenBank/DDBJ databases">
        <title>Genome sequence of Chthonomonas calidirosea, the first sequenced genome from the Armatimonadetes phylum (formally candidate division OP10).</title>
        <authorList>
            <person name="Lee K.C.Y."/>
            <person name="Morgan X.C."/>
            <person name="Dunfield P.F."/>
            <person name="Tamas I."/>
            <person name="Houghton K.M."/>
            <person name="Vyssotski M."/>
            <person name="Ryan J.L.J."/>
            <person name="Lagutin K."/>
            <person name="McDonald I.R."/>
            <person name="Stott M.B."/>
        </authorList>
    </citation>
    <scope>NUCLEOTIDE SEQUENCE [LARGE SCALE GENOMIC DNA]</scope>
    <source>
        <strain evidence="3">DSM 23976 / ICMP 18418 / T49</strain>
    </source>
</reference>
<dbReference type="KEGG" id="ccz:CCALI_00920"/>
<dbReference type="EMBL" id="HF951689">
    <property type="protein sequence ID" value="CCW34743.1"/>
    <property type="molecule type" value="Genomic_DNA"/>
</dbReference>
<keyword evidence="1" id="KW-0732">Signal</keyword>
<dbReference type="Pfam" id="PF04450">
    <property type="entry name" value="BSP"/>
    <property type="match status" value="1"/>
</dbReference>
<keyword evidence="3" id="KW-1185">Reference proteome</keyword>
<sequence>MQRLRGVFIGIWLLSIPLLALAQTPPHSDETHNSNKITLHVSVDASEAPDLGPWLQQAKDLCEVWYPRIVKLLASPGFVPPDHVTLRFRNMDGVAYTAGDVITISADYVRHHPDDLGMVIHELTHVVQSYPSSNAGWLVEGIADYVRFFFYEPKAPRPYINIEKATYHDAYRTTAAFLAWTTSKYDRHLVQQLNQALREGKFDISLFQKYTGRDVDTLWNEFIADIKAGKARRFVSNSPSQ</sequence>
<feature type="chain" id="PRO_5004496370" evidence="1">
    <location>
        <begin position="23"/>
        <end position="241"/>
    </location>
</feature>
<evidence type="ECO:0000313" key="3">
    <source>
        <dbReference type="Proteomes" id="UP000014227"/>
    </source>
</evidence>
<gene>
    <name evidence="2" type="ORF">CCALI_00920</name>
</gene>
<dbReference type="InParanoid" id="S0ETD4"/>
<protein>
    <submittedName>
        <fullName evidence="2">Peptidase of plants and bacteria</fullName>
    </submittedName>
</protein>
<accession>S0ETD4</accession>
<proteinExistence type="predicted"/>